<gene>
    <name evidence="3" type="ORF">SAMN05444164_2385</name>
</gene>
<keyword evidence="2" id="KW-0732">Signal</keyword>
<name>A0A1H4UAY4_9BRAD</name>
<evidence type="ECO:0000313" key="4">
    <source>
        <dbReference type="Proteomes" id="UP000198992"/>
    </source>
</evidence>
<feature type="signal peptide" evidence="2">
    <location>
        <begin position="1"/>
        <end position="23"/>
    </location>
</feature>
<organism evidence="3 4">
    <name type="scientific">Bradyrhizobium erythrophlei</name>
    <dbReference type="NCBI Taxonomy" id="1437360"/>
    <lineage>
        <taxon>Bacteria</taxon>
        <taxon>Pseudomonadati</taxon>
        <taxon>Pseudomonadota</taxon>
        <taxon>Alphaproteobacteria</taxon>
        <taxon>Hyphomicrobiales</taxon>
        <taxon>Nitrobacteraceae</taxon>
        <taxon>Bradyrhizobium</taxon>
    </lineage>
</organism>
<protein>
    <submittedName>
        <fullName evidence="3">Uncharacterized protein</fullName>
    </submittedName>
</protein>
<feature type="chain" id="PRO_5011725564" evidence="2">
    <location>
        <begin position="24"/>
        <end position="81"/>
    </location>
</feature>
<proteinExistence type="predicted"/>
<feature type="compositionally biased region" description="Basic and acidic residues" evidence="1">
    <location>
        <begin position="41"/>
        <end position="56"/>
    </location>
</feature>
<sequence length="81" mass="8667">MSDICRTTLGCLIALGLTAPASAQNRAPAPSAEAVQQRTLTGKERLGRKWTDEQRIDNCNVPPDKRGTKPRPSACPHAPSS</sequence>
<dbReference type="AlphaFoldDB" id="A0A1H4UAY4"/>
<dbReference type="EMBL" id="FNTH01000001">
    <property type="protein sequence ID" value="SEC65528.1"/>
    <property type="molecule type" value="Genomic_DNA"/>
</dbReference>
<evidence type="ECO:0000256" key="2">
    <source>
        <dbReference type="SAM" id="SignalP"/>
    </source>
</evidence>
<accession>A0A1H4UAY4</accession>
<feature type="region of interest" description="Disordered" evidence="1">
    <location>
        <begin position="21"/>
        <end position="81"/>
    </location>
</feature>
<evidence type="ECO:0000313" key="3">
    <source>
        <dbReference type="EMBL" id="SEC65528.1"/>
    </source>
</evidence>
<evidence type="ECO:0000256" key="1">
    <source>
        <dbReference type="SAM" id="MobiDB-lite"/>
    </source>
</evidence>
<reference evidence="3 4" key="1">
    <citation type="submission" date="2016-10" db="EMBL/GenBank/DDBJ databases">
        <authorList>
            <person name="de Groot N.N."/>
        </authorList>
    </citation>
    <scope>NUCLEOTIDE SEQUENCE [LARGE SCALE GENOMIC DNA]</scope>
    <source>
        <strain evidence="3 4">MT12</strain>
    </source>
</reference>
<dbReference type="RefSeq" id="WP_244549542.1">
    <property type="nucleotide sequence ID" value="NZ_FNTH01000001.1"/>
</dbReference>
<dbReference type="Proteomes" id="UP000198992">
    <property type="component" value="Unassembled WGS sequence"/>
</dbReference>